<dbReference type="EC" id="4.2.1.1" evidence="2"/>
<feature type="non-terminal residue" evidence="2">
    <location>
        <position position="182"/>
    </location>
</feature>
<dbReference type="EMBL" id="CADCUV010000057">
    <property type="protein sequence ID" value="CAA9403810.1"/>
    <property type="molecule type" value="Genomic_DNA"/>
</dbReference>
<gene>
    <name evidence="2" type="ORF">AVDCRST_MAG22-1420</name>
</gene>
<dbReference type="GO" id="GO:0004089">
    <property type="term" value="F:carbonate dehydratase activity"/>
    <property type="evidence" value="ECO:0007669"/>
    <property type="project" value="UniProtKB-EC"/>
</dbReference>
<dbReference type="AlphaFoldDB" id="A0A6J4P8H9"/>
<evidence type="ECO:0000256" key="1">
    <source>
        <dbReference type="SAM" id="MobiDB-lite"/>
    </source>
</evidence>
<sequence>ARAILRCARRAPAPDRGGRLRGARRGRGWEGRHRGALQRVVRERAAGRRRGDLGRGGHQHPRPLPAARRPRLSGGARRPRHRRAPGHRARGDGGERRARRDGRRPAERGQDRLRVRGRRRGRGDARDRGPRELAGGGPPGEGDPRGARLGPGDDPARLRELREEVRHPPGGPAPERRRGDRM</sequence>
<protein>
    <submittedName>
        <fullName evidence="2">Carbonic anhydrase, gamma class</fullName>
        <ecNumber evidence="2">4.2.1.1</ecNumber>
    </submittedName>
</protein>
<evidence type="ECO:0000313" key="2">
    <source>
        <dbReference type="EMBL" id="CAA9403810.1"/>
    </source>
</evidence>
<reference evidence="2" key="1">
    <citation type="submission" date="2020-02" db="EMBL/GenBank/DDBJ databases">
        <authorList>
            <person name="Meier V. D."/>
        </authorList>
    </citation>
    <scope>NUCLEOTIDE SEQUENCE</scope>
    <source>
        <strain evidence="2">AVDCRST_MAG22</strain>
    </source>
</reference>
<feature type="compositionally biased region" description="Basic and acidic residues" evidence="1">
    <location>
        <begin position="89"/>
        <end position="114"/>
    </location>
</feature>
<name>A0A6J4P8H9_9ACTN</name>
<feature type="compositionally biased region" description="Basic and acidic residues" evidence="1">
    <location>
        <begin position="40"/>
        <end position="55"/>
    </location>
</feature>
<proteinExistence type="predicted"/>
<organism evidence="2">
    <name type="scientific">uncultured Rubrobacteraceae bacterium</name>
    <dbReference type="NCBI Taxonomy" id="349277"/>
    <lineage>
        <taxon>Bacteria</taxon>
        <taxon>Bacillati</taxon>
        <taxon>Actinomycetota</taxon>
        <taxon>Rubrobacteria</taxon>
        <taxon>Rubrobacterales</taxon>
        <taxon>Rubrobacteraceae</taxon>
        <taxon>environmental samples</taxon>
    </lineage>
</organism>
<feature type="compositionally biased region" description="Basic and acidic residues" evidence="1">
    <location>
        <begin position="154"/>
        <end position="167"/>
    </location>
</feature>
<feature type="non-terminal residue" evidence="2">
    <location>
        <position position="1"/>
    </location>
</feature>
<feature type="compositionally biased region" description="Basic residues" evidence="1">
    <location>
        <begin position="77"/>
        <end position="88"/>
    </location>
</feature>
<accession>A0A6J4P8H9</accession>
<feature type="region of interest" description="Disordered" evidence="1">
    <location>
        <begin position="1"/>
        <end position="182"/>
    </location>
</feature>
<keyword evidence="2" id="KW-0456">Lyase</keyword>
<feature type="compositionally biased region" description="Basic and acidic residues" evidence="1">
    <location>
        <begin position="122"/>
        <end position="131"/>
    </location>
</feature>